<proteinExistence type="predicted"/>
<reference evidence="2" key="1">
    <citation type="journal article" date="2019" name="Int. J. Syst. Evol. Microbiol.">
        <title>The Global Catalogue of Microorganisms (GCM) 10K type strain sequencing project: providing services to taxonomists for standard genome sequencing and annotation.</title>
        <authorList>
            <consortium name="The Broad Institute Genomics Platform"/>
            <consortium name="The Broad Institute Genome Sequencing Center for Infectious Disease"/>
            <person name="Wu L."/>
            <person name="Ma J."/>
        </authorList>
    </citation>
    <scope>NUCLEOTIDE SEQUENCE [LARGE SCALE GENOMIC DNA]</scope>
    <source>
        <strain evidence="2">CGMCC 1.16275</strain>
    </source>
</reference>
<dbReference type="RefSeq" id="WP_377359926.1">
    <property type="nucleotide sequence ID" value="NZ_JBHTCM010000015.1"/>
</dbReference>
<keyword evidence="2" id="KW-1185">Reference proteome</keyword>
<keyword evidence="1" id="KW-0808">Transferase</keyword>
<dbReference type="Gene3D" id="3.90.550.10">
    <property type="entry name" value="Spore Coat Polysaccharide Biosynthesis Protein SpsA, Chain A"/>
    <property type="match status" value="1"/>
</dbReference>
<dbReference type="GO" id="GO:0016740">
    <property type="term" value="F:transferase activity"/>
    <property type="evidence" value="ECO:0007669"/>
    <property type="project" value="UniProtKB-KW"/>
</dbReference>
<comment type="caution">
    <text evidence="1">The sequence shown here is derived from an EMBL/GenBank/DDBJ whole genome shotgun (WGS) entry which is preliminary data.</text>
</comment>
<name>A0ABW2KYV5_9PROT</name>
<dbReference type="InterPro" id="IPR029044">
    <property type="entry name" value="Nucleotide-diphossugar_trans"/>
</dbReference>
<dbReference type="Proteomes" id="UP001596456">
    <property type="component" value="Unassembled WGS sequence"/>
</dbReference>
<organism evidence="1 2">
    <name type="scientific">Rhodocista pekingensis</name>
    <dbReference type="NCBI Taxonomy" id="201185"/>
    <lineage>
        <taxon>Bacteria</taxon>
        <taxon>Pseudomonadati</taxon>
        <taxon>Pseudomonadota</taxon>
        <taxon>Alphaproteobacteria</taxon>
        <taxon>Rhodospirillales</taxon>
        <taxon>Azospirillaceae</taxon>
        <taxon>Rhodocista</taxon>
    </lineage>
</organism>
<protein>
    <submittedName>
        <fullName evidence="1">Glycosyl transferase</fullName>
    </submittedName>
</protein>
<evidence type="ECO:0000313" key="1">
    <source>
        <dbReference type="EMBL" id="MFC7334367.1"/>
    </source>
</evidence>
<gene>
    <name evidence="1" type="ORF">ACFQPS_14455</name>
</gene>
<dbReference type="SUPFAM" id="SSF53448">
    <property type="entry name" value="Nucleotide-diphospho-sugar transferases"/>
    <property type="match status" value="1"/>
</dbReference>
<accession>A0ABW2KYV5</accession>
<evidence type="ECO:0000313" key="2">
    <source>
        <dbReference type="Proteomes" id="UP001596456"/>
    </source>
</evidence>
<sequence length="330" mass="37017">MSPSRSHILISGGDATYYPMLLELVASVRRFPQGRDCPFGIVDAGLTTAQRAHLEAIGCTVVTAEWHYDFPAGRIRDRGYLRANIAKLFLPDYFPGHEVLVWIDGDAWVQDWEAVDLYIRAARRGRFGIVAQTGRYRQGELTVKWLLGGIARVRSILYKNGRRAGLPADILRPLAVRATLNAGAYALRADAPHWAAFRKWQERVIHKGHIFTSDQLAMALAVYVDGLPLELLPDWCNYMGPWRFDPAADRLVEFFLPHRPLGIVHLAGLDRMRRDPACTLPVLDLEDRPHELTLRYPEWERRQAEVASVIASGTVAAAVAARAPAEPEPV</sequence>
<dbReference type="EMBL" id="JBHTCM010000015">
    <property type="protein sequence ID" value="MFC7334367.1"/>
    <property type="molecule type" value="Genomic_DNA"/>
</dbReference>